<keyword evidence="2" id="KW-1133">Transmembrane helix</keyword>
<dbReference type="Proteomes" id="UP000186817">
    <property type="component" value="Unassembled WGS sequence"/>
</dbReference>
<dbReference type="InterPro" id="IPR017853">
    <property type="entry name" value="GH"/>
</dbReference>
<feature type="compositionally biased region" description="Low complexity" evidence="1">
    <location>
        <begin position="268"/>
        <end position="277"/>
    </location>
</feature>
<keyword evidence="2" id="KW-0812">Transmembrane</keyword>
<protein>
    <submittedName>
        <fullName evidence="3">Uncharacterized protein</fullName>
    </submittedName>
</protein>
<evidence type="ECO:0000256" key="1">
    <source>
        <dbReference type="SAM" id="MobiDB-lite"/>
    </source>
</evidence>
<dbReference type="Gene3D" id="3.20.20.80">
    <property type="entry name" value="Glycosidases"/>
    <property type="match status" value="1"/>
</dbReference>
<organism evidence="3 4">
    <name type="scientific">Symbiodinium microadriaticum</name>
    <name type="common">Dinoflagellate</name>
    <name type="synonym">Zooxanthella microadriatica</name>
    <dbReference type="NCBI Taxonomy" id="2951"/>
    <lineage>
        <taxon>Eukaryota</taxon>
        <taxon>Sar</taxon>
        <taxon>Alveolata</taxon>
        <taxon>Dinophyceae</taxon>
        <taxon>Suessiales</taxon>
        <taxon>Symbiodiniaceae</taxon>
        <taxon>Symbiodinium</taxon>
    </lineage>
</organism>
<feature type="region of interest" description="Disordered" evidence="1">
    <location>
        <begin position="261"/>
        <end position="318"/>
    </location>
</feature>
<feature type="compositionally biased region" description="Acidic residues" evidence="1">
    <location>
        <begin position="569"/>
        <end position="584"/>
    </location>
</feature>
<feature type="region of interest" description="Disordered" evidence="1">
    <location>
        <begin position="558"/>
        <end position="590"/>
    </location>
</feature>
<gene>
    <name evidence="3" type="ORF">AK812_SmicGene13312</name>
</gene>
<accession>A0A1Q9E8G4</accession>
<dbReference type="SUPFAM" id="SSF51445">
    <property type="entry name" value="(Trans)glycosidases"/>
    <property type="match status" value="1"/>
</dbReference>
<feature type="compositionally biased region" description="Low complexity" evidence="1">
    <location>
        <begin position="485"/>
        <end position="512"/>
    </location>
</feature>
<proteinExistence type="predicted"/>
<name>A0A1Q9E8G4_SYMMI</name>
<reference evidence="3 4" key="1">
    <citation type="submission" date="2016-02" db="EMBL/GenBank/DDBJ databases">
        <title>Genome analysis of coral dinoflagellate symbionts highlights evolutionary adaptations to a symbiotic lifestyle.</title>
        <authorList>
            <person name="Aranda M."/>
            <person name="Li Y."/>
            <person name="Liew Y.J."/>
            <person name="Baumgarten S."/>
            <person name="Simakov O."/>
            <person name="Wilson M."/>
            <person name="Piel J."/>
            <person name="Ashoor H."/>
            <person name="Bougouffa S."/>
            <person name="Bajic V.B."/>
            <person name="Ryu T."/>
            <person name="Ravasi T."/>
            <person name="Bayer T."/>
            <person name="Micklem G."/>
            <person name="Kim H."/>
            <person name="Bhak J."/>
            <person name="Lajeunesse T.C."/>
            <person name="Voolstra C.R."/>
        </authorList>
    </citation>
    <scope>NUCLEOTIDE SEQUENCE [LARGE SCALE GENOMIC DNA]</scope>
    <source>
        <strain evidence="3 4">CCMP2467</strain>
    </source>
</reference>
<feature type="compositionally biased region" description="Basic and acidic residues" evidence="1">
    <location>
        <begin position="283"/>
        <end position="302"/>
    </location>
</feature>
<feature type="region of interest" description="Disordered" evidence="1">
    <location>
        <begin position="622"/>
        <end position="675"/>
    </location>
</feature>
<feature type="compositionally biased region" description="Basic residues" evidence="1">
    <location>
        <begin position="633"/>
        <end position="644"/>
    </location>
</feature>
<keyword evidence="4" id="KW-1185">Reference proteome</keyword>
<sequence>MRWFARRKGRGIVETLNLYISRAQCQPCGQQCRRIPSSKTVLVLPEPKVSCAGTAEHAADEAEQLLRGECSEAPLRAVPALRWCFWAAVLVVVAVVCFAVGPAPRGAGLRPESARVTQAYELQNASQASLKGLKGLGLGGVSLGGWLCLEDWFFSMGKGRLVSSAHEQGQGYALPPRIPLMNSPWTSEGLLTRQLINEHGQAYAIQAISEYRTHFVTPEDLQEIASAGLRKVVPCLFADQATGGTLPGMAAFFDEDLLTDSADEGADGAEPADFAASNPSAADDDRHSVDCAGREGAGKDTAPRGSVSAKADNDASKRWKSGAIPTAPVFDGDVEGDAELELEEVQDSRYDCEDGISVLLRDLETSFGERELFRQGGTIREYESIGRLQSESVNAFIRRFRLLERKMQESKVPAYPEAARVVKLLDGLRLEERATAQILLAAGNKYEMKGVLDALRVHYPPGMSITGVPRHRLELRKQQGRSRGRSSYAPSSSSSSATLSGSTASRSRGTGRPWKQWNTTWEDDYDAVAEGEYLDMVPENPHEDLHDDPLEDYEYEAEADNQADHPDVDADEAPEQDEGADENNTEGPSDDVQALLSAAQALTATSKRLAGLVQARGFYQAGKSNFAGSPKGSKGRGKGGKSKGKGVSGKGGGHVYPGGKFKSKTDNGKGAKVGTPLHRSRLKGSLCLGCGSPDHWIKGCPSFNVQNAQVSTAGIELDAEGNVVAECWMVSAEPEEEKIVRLPVLSPEDASSSDFAQLQDLALEYIGCSDKMNRNPLILLNYHNCQNAAFMIADTGCQRQVAGQAWRTQKALEVKPLQAIALDDSCHFSFGPGRPLRSQGRFVYPAAIGGEPLMLCVSSVAPDATHPAAYRSTAALKKIVDAARSVPHALSNMVDQLAQHDGAAALRDAILRTHMVPSTAATMLSTSAAMAAKTALNLDRYTKEFGDTRRPGYE</sequence>
<dbReference type="EMBL" id="LSRX01000229">
    <property type="protein sequence ID" value="OLQ03706.1"/>
    <property type="molecule type" value="Genomic_DNA"/>
</dbReference>
<feature type="compositionally biased region" description="Gly residues" evidence="1">
    <location>
        <begin position="646"/>
        <end position="656"/>
    </location>
</feature>
<comment type="caution">
    <text evidence="3">The sequence shown here is derived from an EMBL/GenBank/DDBJ whole genome shotgun (WGS) entry which is preliminary data.</text>
</comment>
<keyword evidence="2" id="KW-0472">Membrane</keyword>
<feature type="transmembrane region" description="Helical" evidence="2">
    <location>
        <begin position="83"/>
        <end position="103"/>
    </location>
</feature>
<evidence type="ECO:0000313" key="4">
    <source>
        <dbReference type="Proteomes" id="UP000186817"/>
    </source>
</evidence>
<evidence type="ECO:0000313" key="3">
    <source>
        <dbReference type="EMBL" id="OLQ03706.1"/>
    </source>
</evidence>
<dbReference type="OrthoDB" id="10422301at2759"/>
<feature type="region of interest" description="Disordered" evidence="1">
    <location>
        <begin position="466"/>
        <end position="517"/>
    </location>
</feature>
<dbReference type="AlphaFoldDB" id="A0A1Q9E8G4"/>
<evidence type="ECO:0000256" key="2">
    <source>
        <dbReference type="SAM" id="Phobius"/>
    </source>
</evidence>